<proteinExistence type="predicted"/>
<dbReference type="Proteomes" id="UP001297600">
    <property type="component" value="Unassembled WGS sequence"/>
</dbReference>
<keyword evidence="1" id="KW-0732">Signal</keyword>
<comment type="caution">
    <text evidence="2">The sequence shown here is derived from an EMBL/GenBank/DDBJ whole genome shotgun (WGS) entry which is preliminary data.</text>
</comment>
<feature type="chain" id="PRO_5045445476" evidence="1">
    <location>
        <begin position="20"/>
        <end position="98"/>
    </location>
</feature>
<organism evidence="2 3">
    <name type="scientific">Mesosutterella porci</name>
    <dbReference type="NCBI Taxonomy" id="2915351"/>
    <lineage>
        <taxon>Bacteria</taxon>
        <taxon>Pseudomonadati</taxon>
        <taxon>Pseudomonadota</taxon>
        <taxon>Betaproteobacteria</taxon>
        <taxon>Burkholderiales</taxon>
        <taxon>Sutterellaceae</taxon>
        <taxon>Mesosutterella</taxon>
    </lineage>
</organism>
<reference evidence="2 3" key="1">
    <citation type="submission" date="2022-02" db="EMBL/GenBank/DDBJ databases">
        <title>Mesosutterella porci, a novel member of the family Sutterellaceae from pig feces.</title>
        <authorList>
            <person name="Wylensek D."/>
            <person name="Clavel T."/>
        </authorList>
    </citation>
    <scope>NUCLEOTIDE SEQUENCE [LARGE SCALE GENOMIC DNA]</scope>
    <source>
        <strain evidence="3">oilRF-744-wt-GAM-9</strain>
    </source>
</reference>
<dbReference type="EMBL" id="JAKNCT010000004">
    <property type="protein sequence ID" value="MCG5030738.1"/>
    <property type="molecule type" value="Genomic_DNA"/>
</dbReference>
<evidence type="ECO:0000256" key="1">
    <source>
        <dbReference type="SAM" id="SignalP"/>
    </source>
</evidence>
<name>A0ABS9MQ42_9BURK</name>
<protein>
    <submittedName>
        <fullName evidence="2">Uncharacterized protein</fullName>
    </submittedName>
</protein>
<evidence type="ECO:0000313" key="3">
    <source>
        <dbReference type="Proteomes" id="UP001297600"/>
    </source>
</evidence>
<dbReference type="RefSeq" id="WP_237978391.1">
    <property type="nucleotide sequence ID" value="NZ_JAKNCT010000004.1"/>
</dbReference>
<evidence type="ECO:0000313" key="2">
    <source>
        <dbReference type="EMBL" id="MCG5030738.1"/>
    </source>
</evidence>
<feature type="signal peptide" evidence="1">
    <location>
        <begin position="1"/>
        <end position="19"/>
    </location>
</feature>
<gene>
    <name evidence="2" type="ORF">MAF45_04670</name>
</gene>
<accession>A0ABS9MQ42</accession>
<sequence>MKKLLVLLMCFAASVPALAADQIKFDKNGIYVSPSGWVVRALKPEKIKLTELDKETSAPQEKESSPTDYTVLNRDGDRYRLWDSRRGIIYDCDKNGCR</sequence>
<keyword evidence="3" id="KW-1185">Reference proteome</keyword>